<proteinExistence type="inferred from homology"/>
<evidence type="ECO:0000256" key="2">
    <source>
        <dbReference type="ARBA" id="ARBA00006561"/>
    </source>
</evidence>
<dbReference type="SUPFAM" id="SSF54862">
    <property type="entry name" value="4Fe-4S ferredoxins"/>
    <property type="match status" value="2"/>
</dbReference>
<dbReference type="EMBL" id="MAGO01000011">
    <property type="protein sequence ID" value="OCC14496.1"/>
    <property type="molecule type" value="Genomic_DNA"/>
</dbReference>
<dbReference type="InterPro" id="IPR003953">
    <property type="entry name" value="FAD-dep_OxRdtase_2_FAD-bd"/>
</dbReference>
<evidence type="ECO:0000256" key="1">
    <source>
        <dbReference type="ARBA" id="ARBA00001974"/>
    </source>
</evidence>
<dbReference type="Pfam" id="PF14697">
    <property type="entry name" value="Fer4_21"/>
    <property type="match status" value="1"/>
</dbReference>
<feature type="domain" description="4Fe-4S ferredoxin-type" evidence="10">
    <location>
        <begin position="940"/>
        <end position="969"/>
    </location>
</feature>
<dbReference type="GO" id="GO:0046872">
    <property type="term" value="F:metal ion binding"/>
    <property type="evidence" value="ECO:0007669"/>
    <property type="project" value="UniProtKB-KW"/>
</dbReference>
<dbReference type="PANTHER" id="PTHR43498">
    <property type="entry name" value="FERREDOXIN:COB-COM HETERODISULFIDE REDUCTASE SUBUNIT A"/>
    <property type="match status" value="1"/>
</dbReference>
<dbReference type="InterPro" id="IPR039650">
    <property type="entry name" value="HdrA-like"/>
</dbReference>
<dbReference type="InterPro" id="IPR036188">
    <property type="entry name" value="FAD/NAD-bd_sf"/>
</dbReference>
<dbReference type="AlphaFoldDB" id="A0A1B9F3I9"/>
<evidence type="ECO:0000256" key="5">
    <source>
        <dbReference type="ARBA" id="ARBA00022723"/>
    </source>
</evidence>
<sequence length="1022" mass="112102">MKCNNSSNTPVTGSVLVIGGGVAGVQASLDLTELGYKVYLLEKTASIGGAMARLDKTFPTNDCSLCILAPKLVEAGRNPNIEIITNAELISLNGKPGSFTAKVLVKPRFIDETACTGCGQCSLYCPRIIADQYNERLELARCAHIDYPQAVPTSYYIDAKACLRVNYDSCGLCASLCQKKAIDFDQSEGIRELNVGAAIVAPGFGRIKEEFLEKFGWGLYEDVLTAFEFERLMCASGPTNGEIVRISDGRHPKRIAFLQCIGSRDERCGNNYCSSVCCMYAIKEATMAKEHDPDVQITLFYMDVRTHGKGFDAARERAIREHDLRIVYARPARVEQIDGQLLLTYVAENGRNFHEFYDMVVLTNGLEAVEDAEKLSESTGISLNSYNFAYTGIWSPLSSDREGVFVAGAFQGPKDIPDSVTQASGAASLCAGLLKEARDTETLSITYPEERDVSNEEPRIGVFVCSCGINIGGVVDVKKVQEYARTLPGVVYATDNLYTCSQDTQRHITEIIREYNLNRVVVAACTPRTHEPLFQATLRAAGLNRSLFEMANIRDQCSWVHMNEPQAATEKAKDLVRMAVAKAQHLAPLPEQELPVVKSALVIGGGVAGLTAALTIAEQGYYCTLVEREHRLGGRALALTADRLGNDPRQEVSMLIEKVKSHPKIRVCTGAVLSSVSGYVGDFRSTISIGSKTEEISHGVIVLATGGRPYIPKGKFFYGESSRVITQIELEERLASRRPLLPGTKHIVMIQCVGSRGNDLSYCSRVCCGQALKNALRIKKLAPDIQVVILYRDMRAYGFIEDDYREARRKGVIFQRYSLENPPRASLQKDEKSPLAVLVWDSLLNREIEWKADLLVLSTGIVPEDVQDISKILKVPTTEDGFFLEAHVKLRPVDLAVDGVYVCGLAHSPRSIDESIAQAQAAAARACLPLARGKVEPEPIVSMVDKEKCIGCGACEQFCPYNAIRIYKEGKRRKASTLAASCKGCGICAARCPVLAIEMGRFTYHGIMAQIHAFSGKEIENE</sequence>
<dbReference type="InterPro" id="IPR017896">
    <property type="entry name" value="4Fe4S_Fe-S-bd"/>
</dbReference>
<dbReference type="OrthoDB" id="9766627at2"/>
<comment type="cofactor">
    <cofactor evidence="1">
        <name>FAD</name>
        <dbReference type="ChEBI" id="CHEBI:57692"/>
    </cofactor>
</comment>
<evidence type="ECO:0000256" key="7">
    <source>
        <dbReference type="ARBA" id="ARBA00023002"/>
    </source>
</evidence>
<feature type="domain" description="4Fe-4S ferredoxin-type" evidence="10">
    <location>
        <begin position="973"/>
        <end position="1002"/>
    </location>
</feature>
<keyword evidence="7" id="KW-0560">Oxidoreductase</keyword>
<dbReference type="InterPro" id="IPR023753">
    <property type="entry name" value="FAD/NAD-binding_dom"/>
</dbReference>
<keyword evidence="9" id="KW-0411">Iron-sulfur</keyword>
<feature type="domain" description="4Fe-4S ferredoxin-type" evidence="10">
    <location>
        <begin position="106"/>
        <end position="136"/>
    </location>
</feature>
<dbReference type="PATRIC" id="fig|1156395.6.peg.2061"/>
<evidence type="ECO:0000256" key="8">
    <source>
        <dbReference type="ARBA" id="ARBA00023004"/>
    </source>
</evidence>
<dbReference type="SUPFAM" id="SSF51971">
    <property type="entry name" value="Nucleotide-binding domain"/>
    <property type="match status" value="2"/>
</dbReference>
<dbReference type="Pfam" id="PF00037">
    <property type="entry name" value="Fer4"/>
    <property type="match status" value="1"/>
</dbReference>
<organism evidence="11 12">
    <name type="scientific">Dissulfuribacter thermophilus</name>
    <dbReference type="NCBI Taxonomy" id="1156395"/>
    <lineage>
        <taxon>Bacteria</taxon>
        <taxon>Pseudomonadati</taxon>
        <taxon>Thermodesulfobacteriota</taxon>
        <taxon>Dissulfuribacteria</taxon>
        <taxon>Dissulfuribacterales</taxon>
        <taxon>Dissulfuribacteraceae</taxon>
        <taxon>Dissulfuribacter</taxon>
    </lineage>
</organism>
<evidence type="ECO:0000256" key="3">
    <source>
        <dbReference type="ARBA" id="ARBA00022485"/>
    </source>
</evidence>
<dbReference type="Pfam" id="PF07992">
    <property type="entry name" value="Pyr_redox_2"/>
    <property type="match status" value="1"/>
</dbReference>
<accession>A0A1B9F3I9</accession>
<dbReference type="Gene3D" id="3.50.50.60">
    <property type="entry name" value="FAD/NAD(P)-binding domain"/>
    <property type="match status" value="1"/>
</dbReference>
<evidence type="ECO:0000313" key="12">
    <source>
        <dbReference type="Proteomes" id="UP000093080"/>
    </source>
</evidence>
<evidence type="ECO:0000313" key="11">
    <source>
        <dbReference type="EMBL" id="OCC14496.1"/>
    </source>
</evidence>
<dbReference type="Gene3D" id="3.40.50.720">
    <property type="entry name" value="NAD(P)-binding Rossmann-like Domain"/>
    <property type="match status" value="1"/>
</dbReference>
<dbReference type="Pfam" id="PF00890">
    <property type="entry name" value="FAD_binding_2"/>
    <property type="match status" value="1"/>
</dbReference>
<comment type="caution">
    <text evidence="11">The sequence shown here is derived from an EMBL/GenBank/DDBJ whole genome shotgun (WGS) entry which is preliminary data.</text>
</comment>
<dbReference type="Gene3D" id="3.30.70.20">
    <property type="match status" value="2"/>
</dbReference>
<dbReference type="RefSeq" id="WP_067619785.1">
    <property type="nucleotide sequence ID" value="NZ_MAGO01000011.1"/>
</dbReference>
<dbReference type="PANTHER" id="PTHR43498:SF1">
    <property type="entry name" value="COB--COM HETERODISULFIDE REDUCTASE IRON-SULFUR SUBUNIT A"/>
    <property type="match status" value="1"/>
</dbReference>
<dbReference type="InterPro" id="IPR017900">
    <property type="entry name" value="4Fe4S_Fe_S_CS"/>
</dbReference>
<dbReference type="GO" id="GO:0016491">
    <property type="term" value="F:oxidoreductase activity"/>
    <property type="evidence" value="ECO:0007669"/>
    <property type="project" value="UniProtKB-KW"/>
</dbReference>
<keyword evidence="5" id="KW-0479">Metal-binding</keyword>
<evidence type="ECO:0000256" key="9">
    <source>
        <dbReference type="ARBA" id="ARBA00023014"/>
    </source>
</evidence>
<keyword evidence="3" id="KW-0004">4Fe-4S</keyword>
<evidence type="ECO:0000256" key="4">
    <source>
        <dbReference type="ARBA" id="ARBA00022630"/>
    </source>
</evidence>
<gene>
    <name evidence="11" type="ORF">DBT_2037</name>
</gene>
<dbReference type="PROSITE" id="PS51379">
    <property type="entry name" value="4FE4S_FER_2"/>
    <property type="match status" value="3"/>
</dbReference>
<name>A0A1B9F3I9_9BACT</name>
<keyword evidence="4" id="KW-0285">Flavoprotein</keyword>
<keyword evidence="6" id="KW-0274">FAD</keyword>
<dbReference type="GO" id="GO:0051539">
    <property type="term" value="F:4 iron, 4 sulfur cluster binding"/>
    <property type="evidence" value="ECO:0007669"/>
    <property type="project" value="UniProtKB-KW"/>
</dbReference>
<comment type="similarity">
    <text evidence="2">Belongs to the HdrA family.</text>
</comment>
<dbReference type="STRING" id="1156395.DBT_2037"/>
<keyword evidence="12" id="KW-1185">Reference proteome</keyword>
<evidence type="ECO:0000259" key="10">
    <source>
        <dbReference type="PROSITE" id="PS51379"/>
    </source>
</evidence>
<evidence type="ECO:0000256" key="6">
    <source>
        <dbReference type="ARBA" id="ARBA00022827"/>
    </source>
</evidence>
<protein>
    <submittedName>
        <fullName evidence="11">CoB--CoM heterodisulfide reductase, subunit A</fullName>
    </submittedName>
</protein>
<keyword evidence="8" id="KW-0408">Iron</keyword>
<dbReference type="Proteomes" id="UP000093080">
    <property type="component" value="Unassembled WGS sequence"/>
</dbReference>
<reference evidence="11 12" key="1">
    <citation type="submission" date="2016-06" db="EMBL/GenBank/DDBJ databases">
        <title>Respiratory ammonification of nitrate coupled to the oxidation of elemental sulfur in deep-sea autotrophic thermophilic bacteria.</title>
        <authorList>
            <person name="Slobodkina G.B."/>
            <person name="Mardanov A.V."/>
            <person name="Ravin N.V."/>
            <person name="Frolova A.A."/>
            <person name="Viryasiv M.B."/>
            <person name="Chernyh N.A."/>
            <person name="Bonch-Osmolovskaya E.A."/>
            <person name="Slobodkin A.I."/>
        </authorList>
    </citation>
    <scope>NUCLEOTIDE SEQUENCE [LARGE SCALE GENOMIC DNA]</scope>
    <source>
        <strain evidence="11 12">S69</strain>
    </source>
</reference>
<dbReference type="PROSITE" id="PS00198">
    <property type="entry name" value="4FE4S_FER_1"/>
    <property type="match status" value="3"/>
</dbReference>